<reference evidence="4" key="1">
    <citation type="submission" date="2016-10" db="EMBL/GenBank/DDBJ databases">
        <authorList>
            <person name="Varghese N."/>
            <person name="Submissions S."/>
        </authorList>
    </citation>
    <scope>NUCLEOTIDE SEQUENCE [LARGE SCALE GENOMIC DNA]</scope>
    <source>
        <strain evidence="4">DSM 25927</strain>
    </source>
</reference>
<keyword evidence="4" id="KW-1185">Reference proteome</keyword>
<dbReference type="OrthoDB" id="5618688at2"/>
<evidence type="ECO:0000259" key="1">
    <source>
        <dbReference type="Pfam" id="PF12770"/>
    </source>
</evidence>
<organism evidence="3 4">
    <name type="scientific">Solimonas aquatica</name>
    <dbReference type="NCBI Taxonomy" id="489703"/>
    <lineage>
        <taxon>Bacteria</taxon>
        <taxon>Pseudomonadati</taxon>
        <taxon>Pseudomonadota</taxon>
        <taxon>Gammaproteobacteria</taxon>
        <taxon>Nevskiales</taxon>
        <taxon>Nevskiaceae</taxon>
        <taxon>Solimonas</taxon>
    </lineage>
</organism>
<feature type="domain" description="CHAT" evidence="1">
    <location>
        <begin position="664"/>
        <end position="922"/>
    </location>
</feature>
<dbReference type="Pfam" id="PF12770">
    <property type="entry name" value="CHAT"/>
    <property type="match status" value="1"/>
</dbReference>
<dbReference type="Gene3D" id="3.40.50.1820">
    <property type="entry name" value="alpha/beta hydrolase"/>
    <property type="match status" value="1"/>
</dbReference>
<dbReference type="AlphaFoldDB" id="A0A1H9DSS4"/>
<feature type="domain" description="DUF7379" evidence="2">
    <location>
        <begin position="201"/>
        <end position="375"/>
    </location>
</feature>
<evidence type="ECO:0000259" key="2">
    <source>
        <dbReference type="Pfam" id="PF24096"/>
    </source>
</evidence>
<evidence type="ECO:0000313" key="3">
    <source>
        <dbReference type="EMBL" id="SEQ16501.1"/>
    </source>
</evidence>
<protein>
    <submittedName>
        <fullName evidence="3">CHAT domain-containing protein</fullName>
    </submittedName>
</protein>
<dbReference type="Pfam" id="PF24096">
    <property type="entry name" value="DUF7379"/>
    <property type="match status" value="1"/>
</dbReference>
<dbReference type="STRING" id="489703.SAMN04488038_104153"/>
<dbReference type="EMBL" id="FOFS01000004">
    <property type="protein sequence ID" value="SEQ16501.1"/>
    <property type="molecule type" value="Genomic_DNA"/>
</dbReference>
<dbReference type="InterPro" id="IPR055803">
    <property type="entry name" value="DUF7379"/>
</dbReference>
<dbReference type="InterPro" id="IPR029058">
    <property type="entry name" value="AB_hydrolase_fold"/>
</dbReference>
<accession>A0A1H9DSS4</accession>
<dbReference type="InterPro" id="IPR024983">
    <property type="entry name" value="CHAT_dom"/>
</dbReference>
<dbReference type="Proteomes" id="UP000199233">
    <property type="component" value="Unassembled WGS sequence"/>
</dbReference>
<dbReference type="SUPFAM" id="SSF53474">
    <property type="entry name" value="alpha/beta-Hydrolases"/>
    <property type="match status" value="1"/>
</dbReference>
<name>A0A1H9DSS4_9GAMM</name>
<dbReference type="RefSeq" id="WP_093283598.1">
    <property type="nucleotide sequence ID" value="NZ_FOFS01000004.1"/>
</dbReference>
<gene>
    <name evidence="3" type="ORF">SAMN04488038_104153</name>
</gene>
<proteinExistence type="predicted"/>
<sequence>MSIRLADRQSWQLRSYRLPVLRGARRGAVQDTVLPALIAAQLPAGASLEDYAQITPGPALRGAAPPELLELEADVEATQGAVLIVRHASGAVSFHAPVLREARRGARSAATVAHFRVPLAPLQPQLQQRGLLSRVLKVAVLKLRQALIDKVVAIGIRQAGRLAEKAWWHGGALGWNEIRTAAGALELKPLQQLPRAQGRSLLFLHGTFSNTQGSFGKLLGEGYLAQLRKRYDNRVYAFEHYTVSRSLEENAQALLAALPEGQHEFDVVSYSRGGLLLRTLAEQPERFGAQGARFVLHHGVLLATPNAGTPLATPERWEDTFGMVANLLELFPGDNPWVMGASFVADGLVWLASKLSGSLDGLSDMDGAGSTISALQAGSGPRSGAYSAVGANYNPNAALWQKLLDIGVDSFFGGANDLVVPTDGAWRVDPTVSPAPVVPAPRVACFGFDGNLRPQNTDVHHLSVCAQPEVRGFIDRAFAGENQGLPLLDLTQPRRSRKLFRGAPLAEPLPAPVAAAPAAAPARALVAAAAPLPAPAGLLVPAAHDDHSLHLVISQSVGDRDNAQLLAMYRGAVIIEPFPLRNPGRGRTSRAERAVRKTVASLLPGERFSEIIRRHEAIRKHLDTGAGELPGDEELRIFGALLFEALFVGRVRRLYDVARSEQLNATLNVIFTCTIPWVASKPWEFVYDPVREKFLATEDVHFIRNVPTSVPAQLMPGHAAPLRMLVVAAQPVGTALLSLDDEEARIRLRFAPLLAAGLVQLEVLAAATVDLLQDRIVDAQRQNQSFDIVHFMGHGEFDSQADQGRLIFSGLDGEPEFVDTQTLREIFCGRGIKLVFLNACESGQDSRSRSNRGIAQSLVKGGLPAVVANQYKVLDPSAVSFAQRFYAELAHGGTLGEAAREARIAVNYASDSETIDWAVPMLYARDPNLRLCALSPQQRAPRARPLLETGPEAGVALRGAADARQEVGVADLAGYFPELSATLTALNECQSVFLFRPVKIAVPLGVWKWEAQRKRSSLRARDFAEAMRERVQRLHLDFLSCITPRWIWDEHAEDLYAWWSGDPALPVTVFSIAGLALPPRGQSAARVIANALVQTLAAQMLRAERPRLNAASPYPVHTATRGSCPFNRDAQHKLEHLLSPQRFDAQCEKELRRKLTHGEVIFAAFTQMLEAFDGASPDAAAPARKARVRKRARRR</sequence>
<evidence type="ECO:0000313" key="4">
    <source>
        <dbReference type="Proteomes" id="UP000199233"/>
    </source>
</evidence>